<dbReference type="RefSeq" id="WP_132705911.1">
    <property type="nucleotide sequence ID" value="NZ_SMGI01000005.1"/>
</dbReference>
<dbReference type="PIRSF" id="PIRSF006305">
    <property type="entry name" value="Maf"/>
    <property type="match status" value="1"/>
</dbReference>
<accession>A0A4R1KK90</accession>
<dbReference type="GO" id="GO:0005737">
    <property type="term" value="C:cytoplasm"/>
    <property type="evidence" value="ECO:0007669"/>
    <property type="project" value="UniProtKB-SubCell"/>
</dbReference>
<comment type="subcellular location">
    <subcellularLocation>
        <location evidence="4">Cytoplasm</location>
    </subcellularLocation>
</comment>
<dbReference type="Proteomes" id="UP000295714">
    <property type="component" value="Unassembled WGS sequence"/>
</dbReference>
<comment type="cofactor">
    <cofactor evidence="1 4">
        <name>a divalent metal cation</name>
        <dbReference type="ChEBI" id="CHEBI:60240"/>
    </cofactor>
</comment>
<feature type="active site" description="Proton acceptor" evidence="4">
    <location>
        <position position="77"/>
    </location>
</feature>
<dbReference type="Gene3D" id="3.90.950.10">
    <property type="match status" value="1"/>
</dbReference>
<dbReference type="GO" id="GO:0036221">
    <property type="term" value="F:UTP diphosphatase activity"/>
    <property type="evidence" value="ECO:0007669"/>
    <property type="project" value="RHEA"/>
</dbReference>
<evidence type="ECO:0000313" key="6">
    <source>
        <dbReference type="Proteomes" id="UP000295714"/>
    </source>
</evidence>
<feature type="site" description="Important for substrate specificity" evidence="4">
    <location>
        <position position="160"/>
    </location>
</feature>
<keyword evidence="6" id="KW-1185">Reference proteome</keyword>
<dbReference type="AlphaFoldDB" id="A0A4R1KK90"/>
<gene>
    <name evidence="5" type="ORF">DFQ05_2596</name>
</gene>
<protein>
    <recommendedName>
        <fullName evidence="4">dTTP/UTP pyrophosphatase</fullName>
        <shortName evidence="4">dTTPase/UTPase</shortName>
        <ecNumber evidence="4">3.6.1.9</ecNumber>
    </recommendedName>
    <alternativeName>
        <fullName evidence="4">Nucleoside triphosphate pyrophosphatase</fullName>
    </alternativeName>
    <alternativeName>
        <fullName evidence="4">Nucleotide pyrophosphatase</fullName>
        <shortName evidence="4">Nucleotide PPase</shortName>
    </alternativeName>
</protein>
<dbReference type="SUPFAM" id="SSF52972">
    <property type="entry name" value="ITPase-like"/>
    <property type="match status" value="1"/>
</dbReference>
<feature type="site" description="Important for substrate specificity" evidence="4">
    <location>
        <position position="78"/>
    </location>
</feature>
<dbReference type="NCBIfam" id="TIGR00172">
    <property type="entry name" value="maf"/>
    <property type="match status" value="1"/>
</dbReference>
<dbReference type="InterPro" id="IPR029001">
    <property type="entry name" value="ITPase-like_fam"/>
</dbReference>
<evidence type="ECO:0000313" key="5">
    <source>
        <dbReference type="EMBL" id="TCK64857.1"/>
    </source>
</evidence>
<comment type="catalytic activity">
    <reaction evidence="4">
        <text>dTTP + H2O = dTMP + diphosphate + H(+)</text>
        <dbReference type="Rhea" id="RHEA:28534"/>
        <dbReference type="ChEBI" id="CHEBI:15377"/>
        <dbReference type="ChEBI" id="CHEBI:15378"/>
        <dbReference type="ChEBI" id="CHEBI:33019"/>
        <dbReference type="ChEBI" id="CHEBI:37568"/>
        <dbReference type="ChEBI" id="CHEBI:63528"/>
        <dbReference type="EC" id="3.6.1.9"/>
    </reaction>
</comment>
<evidence type="ECO:0000256" key="2">
    <source>
        <dbReference type="ARBA" id="ARBA00022801"/>
    </source>
</evidence>
<keyword evidence="2 4" id="KW-0378">Hydrolase</keyword>
<evidence type="ECO:0000256" key="3">
    <source>
        <dbReference type="ARBA" id="ARBA00023080"/>
    </source>
</evidence>
<reference evidence="5 6" key="1">
    <citation type="journal article" date="2015" name="Stand. Genomic Sci.">
        <title>Genomic Encyclopedia of Bacterial and Archaeal Type Strains, Phase III: the genomes of soil and plant-associated and newly described type strains.</title>
        <authorList>
            <person name="Whitman W.B."/>
            <person name="Woyke T."/>
            <person name="Klenk H.P."/>
            <person name="Zhou Y."/>
            <person name="Lilburn T.G."/>
            <person name="Beck B.J."/>
            <person name="De Vos P."/>
            <person name="Vandamme P."/>
            <person name="Eisen J.A."/>
            <person name="Garrity G."/>
            <person name="Hugenholtz P."/>
            <person name="Kyrpides N.C."/>
        </authorList>
    </citation>
    <scope>NUCLEOTIDE SEQUENCE [LARGE SCALE GENOMIC DNA]</scope>
    <source>
        <strain evidence="5 6">CECT 8445</strain>
    </source>
</reference>
<comment type="caution">
    <text evidence="5">The sequence shown here is derived from an EMBL/GenBank/DDBJ whole genome shotgun (WGS) entry which is preliminary data.</text>
</comment>
<comment type="similarity">
    <text evidence="4">Belongs to the Maf family. YhdE subfamily.</text>
</comment>
<proteinExistence type="inferred from homology"/>
<dbReference type="EMBL" id="SMGI01000005">
    <property type="protein sequence ID" value="TCK64857.1"/>
    <property type="molecule type" value="Genomic_DNA"/>
</dbReference>
<dbReference type="HAMAP" id="MF_00528">
    <property type="entry name" value="Maf"/>
    <property type="match status" value="1"/>
</dbReference>
<dbReference type="PANTHER" id="PTHR43213">
    <property type="entry name" value="BIFUNCTIONAL DTTP/UTP PYROPHOSPHATASE/METHYLTRANSFERASE PROTEIN-RELATED"/>
    <property type="match status" value="1"/>
</dbReference>
<organism evidence="5 6">
    <name type="scientific">Winogradskyella wandonensis</name>
    <dbReference type="NCBI Taxonomy" id="1442586"/>
    <lineage>
        <taxon>Bacteria</taxon>
        <taxon>Pseudomonadati</taxon>
        <taxon>Bacteroidota</taxon>
        <taxon>Flavobacteriia</taxon>
        <taxon>Flavobacteriales</taxon>
        <taxon>Flavobacteriaceae</taxon>
        <taxon>Winogradskyella</taxon>
    </lineage>
</organism>
<feature type="site" description="Important for substrate specificity" evidence="4">
    <location>
        <position position="19"/>
    </location>
</feature>
<dbReference type="OrthoDB" id="9807767at2"/>
<comment type="catalytic activity">
    <reaction evidence="4">
        <text>UTP + H2O = UMP + diphosphate + H(+)</text>
        <dbReference type="Rhea" id="RHEA:29395"/>
        <dbReference type="ChEBI" id="CHEBI:15377"/>
        <dbReference type="ChEBI" id="CHEBI:15378"/>
        <dbReference type="ChEBI" id="CHEBI:33019"/>
        <dbReference type="ChEBI" id="CHEBI:46398"/>
        <dbReference type="ChEBI" id="CHEBI:57865"/>
        <dbReference type="EC" id="3.6.1.9"/>
    </reaction>
</comment>
<evidence type="ECO:0000256" key="1">
    <source>
        <dbReference type="ARBA" id="ARBA00001968"/>
    </source>
</evidence>
<comment type="caution">
    <text evidence="4">Lacks conserved residue(s) required for the propagation of feature annotation.</text>
</comment>
<keyword evidence="3 4" id="KW-0546">Nucleotide metabolism</keyword>
<dbReference type="EC" id="3.6.1.9" evidence="4"/>
<dbReference type="GO" id="GO:0036218">
    <property type="term" value="F:dTTP diphosphatase activity"/>
    <property type="evidence" value="ECO:0007669"/>
    <property type="project" value="RHEA"/>
</dbReference>
<dbReference type="Pfam" id="PF02545">
    <property type="entry name" value="Maf"/>
    <property type="match status" value="1"/>
</dbReference>
<comment type="function">
    <text evidence="4">Nucleoside triphosphate pyrophosphatase that hydrolyzes dTTP and UTP. May have a dual role in cell division arrest and in preventing the incorporation of modified nucleotides into cellular nucleic acids.</text>
</comment>
<name>A0A4R1KK90_9FLAO</name>
<sequence>MLKEHLKSQRIILASGSPRRHEFFKALDLEFEVRLKPVEEIYPEHLQREDITDYLSKLKAEPFLPELKQNDILVTSDTIVWHNNKALGKPKDENEAYKMIKSLSNATHSVISSACFTTLTQQIVVNTTTWVTFKRLSDEEIWYYINNFKPFDKAGAYGIQEWIGAVGITAIKGSYNNVVGLPTHLVYETLIRMANDK</sequence>
<dbReference type="PANTHER" id="PTHR43213:SF5">
    <property type="entry name" value="BIFUNCTIONAL DTTP_UTP PYROPHOSPHATASE_METHYLTRANSFERASE PROTEIN-RELATED"/>
    <property type="match status" value="1"/>
</dbReference>
<dbReference type="InterPro" id="IPR003697">
    <property type="entry name" value="Maf-like"/>
</dbReference>
<keyword evidence="4" id="KW-0963">Cytoplasm</keyword>
<dbReference type="CDD" id="cd00555">
    <property type="entry name" value="Maf"/>
    <property type="match status" value="1"/>
</dbReference>
<dbReference type="GO" id="GO:0009117">
    <property type="term" value="P:nucleotide metabolic process"/>
    <property type="evidence" value="ECO:0007669"/>
    <property type="project" value="UniProtKB-KW"/>
</dbReference>
<evidence type="ECO:0000256" key="4">
    <source>
        <dbReference type="HAMAP-Rule" id="MF_00528"/>
    </source>
</evidence>